<dbReference type="PANTHER" id="PTHR15427:SF33">
    <property type="entry name" value="COLLAGEN IV NC1 DOMAIN-CONTAINING PROTEIN"/>
    <property type="match status" value="1"/>
</dbReference>
<feature type="region of interest" description="Disordered" evidence="4">
    <location>
        <begin position="35"/>
        <end position="75"/>
    </location>
</feature>
<evidence type="ECO:0000313" key="8">
    <source>
        <dbReference type="Proteomes" id="UP001479290"/>
    </source>
</evidence>
<dbReference type="PROSITE" id="PS50871">
    <property type="entry name" value="C1Q"/>
    <property type="match status" value="1"/>
</dbReference>
<feature type="chain" id="PRO_5043452693" description="C1q domain-containing protein" evidence="5">
    <location>
        <begin position="19"/>
        <end position="210"/>
    </location>
</feature>
<keyword evidence="8" id="KW-1185">Reference proteome</keyword>
<dbReference type="InterPro" id="IPR050392">
    <property type="entry name" value="Collagen/C1q_domain"/>
</dbReference>
<keyword evidence="3" id="KW-0272">Extracellular matrix</keyword>
<dbReference type="Proteomes" id="UP001479290">
    <property type="component" value="Unassembled WGS sequence"/>
</dbReference>
<evidence type="ECO:0000256" key="3">
    <source>
        <dbReference type="ARBA" id="ARBA00022530"/>
    </source>
</evidence>
<comment type="subcellular location">
    <subcellularLocation>
        <location evidence="1">Secreted</location>
        <location evidence="1">Extracellular space</location>
        <location evidence="1">Extracellular matrix</location>
    </subcellularLocation>
</comment>
<evidence type="ECO:0000256" key="5">
    <source>
        <dbReference type="SAM" id="SignalP"/>
    </source>
</evidence>
<dbReference type="Pfam" id="PF00386">
    <property type="entry name" value="C1q"/>
    <property type="match status" value="1"/>
</dbReference>
<dbReference type="EMBL" id="JAWDJR010000020">
    <property type="protein sequence ID" value="KAK9956101.1"/>
    <property type="molecule type" value="Genomic_DNA"/>
</dbReference>
<sequence length="210" mass="21841">MVKHCIAILLTFLSLTKAGICETLPGSCRIVCDPSSDRSPDRSNGLVIPLTSSAAGPPGPPGPPGKAGPPGVASGVGSSAKGGVAFSAALQDAFSKNDVLKFNDVITNLGAGYDSSTGAFTCKTAGVYYFIFHIVKTGQNLRVDMVLNDQTVVASAVAVDVLHTDTASNSVVLQLKAGDRVYVRLNNSEVGKRDPQSRFSSFAGYLLYEI</sequence>
<accession>A0AAW1Z432</accession>
<evidence type="ECO:0000256" key="2">
    <source>
        <dbReference type="ARBA" id="ARBA00022525"/>
    </source>
</evidence>
<dbReference type="InterPro" id="IPR001073">
    <property type="entry name" value="C1q_dom"/>
</dbReference>
<evidence type="ECO:0000259" key="6">
    <source>
        <dbReference type="PROSITE" id="PS50871"/>
    </source>
</evidence>
<evidence type="ECO:0000256" key="4">
    <source>
        <dbReference type="SAM" id="MobiDB-lite"/>
    </source>
</evidence>
<feature type="compositionally biased region" description="Pro residues" evidence="4">
    <location>
        <begin position="57"/>
        <end position="67"/>
    </location>
</feature>
<dbReference type="Gene3D" id="2.60.120.40">
    <property type="match status" value="1"/>
</dbReference>
<gene>
    <name evidence="7" type="ORF">ABG768_013855</name>
</gene>
<comment type="caution">
    <text evidence="7">The sequence shown here is derived from an EMBL/GenBank/DDBJ whole genome shotgun (WGS) entry which is preliminary data.</text>
</comment>
<evidence type="ECO:0000313" key="7">
    <source>
        <dbReference type="EMBL" id="KAK9956101.1"/>
    </source>
</evidence>
<dbReference type="SMART" id="SM00110">
    <property type="entry name" value="C1Q"/>
    <property type="match status" value="1"/>
</dbReference>
<name>A0AAW1Z432_CULAL</name>
<feature type="signal peptide" evidence="5">
    <location>
        <begin position="1"/>
        <end position="18"/>
    </location>
</feature>
<proteinExistence type="predicted"/>
<keyword evidence="2" id="KW-0964">Secreted</keyword>
<dbReference type="PRINTS" id="PR00007">
    <property type="entry name" value="COMPLEMNTC1Q"/>
</dbReference>
<dbReference type="SUPFAM" id="SSF49842">
    <property type="entry name" value="TNF-like"/>
    <property type="match status" value="1"/>
</dbReference>
<dbReference type="PANTHER" id="PTHR15427">
    <property type="entry name" value="EMILIN ELASTIN MICROFIBRIL INTERFACE-LOCATED PROTEIN ELASTIN MICROFIBRIL INTERFACER"/>
    <property type="match status" value="1"/>
</dbReference>
<evidence type="ECO:0000256" key="1">
    <source>
        <dbReference type="ARBA" id="ARBA00004498"/>
    </source>
</evidence>
<dbReference type="InterPro" id="IPR008983">
    <property type="entry name" value="Tumour_necrosis_fac-like_dom"/>
</dbReference>
<reference evidence="7 8" key="1">
    <citation type="submission" date="2024-05" db="EMBL/GenBank/DDBJ databases">
        <title>A high-quality chromosomal-level genome assembly of Topmouth culter (Culter alburnus).</title>
        <authorList>
            <person name="Zhao H."/>
        </authorList>
    </citation>
    <scope>NUCLEOTIDE SEQUENCE [LARGE SCALE GENOMIC DNA]</scope>
    <source>
        <strain evidence="7">CATC2023</strain>
        <tissue evidence="7">Muscle</tissue>
    </source>
</reference>
<dbReference type="GO" id="GO:0005581">
    <property type="term" value="C:collagen trimer"/>
    <property type="evidence" value="ECO:0007669"/>
    <property type="project" value="UniProtKB-KW"/>
</dbReference>
<organism evidence="7 8">
    <name type="scientific">Culter alburnus</name>
    <name type="common">Topmouth culter</name>
    <dbReference type="NCBI Taxonomy" id="194366"/>
    <lineage>
        <taxon>Eukaryota</taxon>
        <taxon>Metazoa</taxon>
        <taxon>Chordata</taxon>
        <taxon>Craniata</taxon>
        <taxon>Vertebrata</taxon>
        <taxon>Euteleostomi</taxon>
        <taxon>Actinopterygii</taxon>
        <taxon>Neopterygii</taxon>
        <taxon>Teleostei</taxon>
        <taxon>Ostariophysi</taxon>
        <taxon>Cypriniformes</taxon>
        <taxon>Xenocyprididae</taxon>
        <taxon>Xenocypridinae</taxon>
        <taxon>Culter</taxon>
    </lineage>
</organism>
<keyword evidence="5" id="KW-0732">Signal</keyword>
<feature type="domain" description="C1q" evidence="6">
    <location>
        <begin position="79"/>
        <end position="210"/>
    </location>
</feature>
<protein>
    <recommendedName>
        <fullName evidence="6">C1q domain-containing protein</fullName>
    </recommendedName>
</protein>
<dbReference type="AlphaFoldDB" id="A0AAW1Z432"/>